<proteinExistence type="inferred from homology"/>
<evidence type="ECO:0000256" key="3">
    <source>
        <dbReference type="ARBA" id="ARBA00022606"/>
    </source>
</evidence>
<keyword evidence="7 10" id="KW-0472">Membrane</keyword>
<dbReference type="GO" id="GO:0005549">
    <property type="term" value="F:odorant binding"/>
    <property type="evidence" value="ECO:0007669"/>
    <property type="project" value="InterPro"/>
</dbReference>
<keyword evidence="9 10" id="KW-0807">Transducer</keyword>
<evidence type="ECO:0000256" key="9">
    <source>
        <dbReference type="ARBA" id="ARBA00023224"/>
    </source>
</evidence>
<dbReference type="RefSeq" id="XP_030368826.1">
    <property type="nucleotide sequence ID" value="XM_030512966.1"/>
</dbReference>
<dbReference type="Proteomes" id="UP000504634">
    <property type="component" value="Unplaced"/>
</dbReference>
<feature type="transmembrane region" description="Helical" evidence="10">
    <location>
        <begin position="141"/>
        <end position="161"/>
    </location>
</feature>
<evidence type="ECO:0000256" key="2">
    <source>
        <dbReference type="ARBA" id="ARBA00022475"/>
    </source>
</evidence>
<keyword evidence="6 10" id="KW-1133">Transmembrane helix</keyword>
<evidence type="ECO:0000313" key="11">
    <source>
        <dbReference type="Proteomes" id="UP000504634"/>
    </source>
</evidence>
<protein>
    <recommendedName>
        <fullName evidence="10">Odorant receptor</fullName>
    </recommendedName>
</protein>
<keyword evidence="3 10" id="KW-0716">Sensory transduction</keyword>
<dbReference type="PANTHER" id="PTHR21137">
    <property type="entry name" value="ODORANT RECEPTOR"/>
    <property type="match status" value="1"/>
</dbReference>
<evidence type="ECO:0000256" key="10">
    <source>
        <dbReference type="RuleBase" id="RU351113"/>
    </source>
</evidence>
<evidence type="ECO:0000256" key="8">
    <source>
        <dbReference type="ARBA" id="ARBA00023170"/>
    </source>
</evidence>
<dbReference type="OrthoDB" id="6604226at2759"/>
<dbReference type="InterPro" id="IPR004117">
    <property type="entry name" value="7tm6_olfct_rcpt"/>
</dbReference>
<evidence type="ECO:0000256" key="5">
    <source>
        <dbReference type="ARBA" id="ARBA00022725"/>
    </source>
</evidence>
<keyword evidence="5 10" id="KW-0552">Olfaction</keyword>
<organism evidence="11 12">
    <name type="scientific">Drosophila lebanonensis</name>
    <name type="common">Fruit fly</name>
    <name type="synonym">Scaptodrosophila lebanonensis</name>
    <dbReference type="NCBI Taxonomy" id="7225"/>
    <lineage>
        <taxon>Eukaryota</taxon>
        <taxon>Metazoa</taxon>
        <taxon>Ecdysozoa</taxon>
        <taxon>Arthropoda</taxon>
        <taxon>Hexapoda</taxon>
        <taxon>Insecta</taxon>
        <taxon>Pterygota</taxon>
        <taxon>Neoptera</taxon>
        <taxon>Endopterygota</taxon>
        <taxon>Diptera</taxon>
        <taxon>Brachycera</taxon>
        <taxon>Muscomorpha</taxon>
        <taxon>Ephydroidea</taxon>
        <taxon>Drosophilidae</taxon>
        <taxon>Scaptodrosophila</taxon>
    </lineage>
</organism>
<comment type="caution">
    <text evidence="10">Lacks conserved residue(s) required for the propagation of feature annotation.</text>
</comment>
<dbReference type="GO" id="GO:0005886">
    <property type="term" value="C:plasma membrane"/>
    <property type="evidence" value="ECO:0007669"/>
    <property type="project" value="UniProtKB-SubCell"/>
</dbReference>
<comment type="similarity">
    <text evidence="10">Belongs to the insect chemoreceptor superfamily. Heteromeric odorant receptor channel (TC 1.A.69) family.</text>
</comment>
<accession>A0A6J2SW78</accession>
<evidence type="ECO:0000256" key="1">
    <source>
        <dbReference type="ARBA" id="ARBA00004651"/>
    </source>
</evidence>
<evidence type="ECO:0000256" key="7">
    <source>
        <dbReference type="ARBA" id="ARBA00023136"/>
    </source>
</evidence>
<comment type="subcellular location">
    <subcellularLocation>
        <location evidence="1 10">Cell membrane</location>
        <topology evidence="1 10">Multi-pass membrane protein</topology>
    </subcellularLocation>
</comment>
<dbReference type="AlphaFoldDB" id="A0A6J2SW78"/>
<name>A0A6J2SW78_DROLE</name>
<evidence type="ECO:0000313" key="12">
    <source>
        <dbReference type="RefSeq" id="XP_030368826.1"/>
    </source>
</evidence>
<evidence type="ECO:0000256" key="4">
    <source>
        <dbReference type="ARBA" id="ARBA00022692"/>
    </source>
</evidence>
<feature type="transmembrane region" description="Helical" evidence="10">
    <location>
        <begin position="181"/>
        <end position="198"/>
    </location>
</feature>
<evidence type="ECO:0000256" key="6">
    <source>
        <dbReference type="ARBA" id="ARBA00022989"/>
    </source>
</evidence>
<dbReference type="GO" id="GO:0004984">
    <property type="term" value="F:olfactory receptor activity"/>
    <property type="evidence" value="ECO:0007669"/>
    <property type="project" value="InterPro"/>
</dbReference>
<reference evidence="12" key="1">
    <citation type="submission" date="2025-08" db="UniProtKB">
        <authorList>
            <consortium name="RefSeq"/>
        </authorList>
    </citation>
    <scope>IDENTIFICATION</scope>
    <source>
        <strain evidence="12">11010-0011.00</strain>
        <tissue evidence="12">Whole body</tissue>
    </source>
</reference>
<dbReference type="PANTHER" id="PTHR21137:SF35">
    <property type="entry name" value="ODORANT RECEPTOR 19A-RELATED"/>
    <property type="match status" value="1"/>
</dbReference>
<dbReference type="Pfam" id="PF02949">
    <property type="entry name" value="7tm_6"/>
    <property type="match status" value="1"/>
</dbReference>
<sequence length="399" mass="46309">MHFKLIHPAPPGEQMRSRDSFIYMYRLMKLLGWFPPKGGIKRFLYRTWTMFTFVWFTFYLPMGFLLSYITTIKQFTAGEFLTSLQVCLNAYGSSVKTYVTYTNLNRLVKARDLLEKLDKRCSSTEERGKINSLVARTSQIFLIYTFVYCFFVISTFSSNTAIGRLPWQLYNPFVDPKESTLHFWIASIIECIIMWGAVMQDQTADIYPLLYSYVIRDHVRMLTERISNLRTNPKLNEDEYYEELIQCIIDHRTILQYCDFLRPVISGSVFTQFLLIGLVLGLTLINVFFFSSLWTGIASAGFVVCILMQTFPLCYTCNTLMDDCDALTYAIFQSNWKDARRSYKSTLLYFMHNAQQPITFIAGGIFPITINSNITVAKISFSVITVFKQMNIAEQFKSG</sequence>
<dbReference type="GO" id="GO:0007165">
    <property type="term" value="P:signal transduction"/>
    <property type="evidence" value="ECO:0007669"/>
    <property type="project" value="UniProtKB-KW"/>
</dbReference>
<feature type="transmembrane region" description="Helical" evidence="10">
    <location>
        <begin position="269"/>
        <end position="290"/>
    </location>
</feature>
<keyword evidence="4 10" id="KW-0812">Transmembrane</keyword>
<feature type="transmembrane region" description="Helical" evidence="10">
    <location>
        <begin position="296"/>
        <end position="315"/>
    </location>
</feature>
<gene>
    <name evidence="12" type="primary">LOC115619939</name>
</gene>
<keyword evidence="8 10" id="KW-0675">Receptor</keyword>
<feature type="transmembrane region" description="Helical" evidence="10">
    <location>
        <begin position="48"/>
        <end position="69"/>
    </location>
</feature>
<dbReference type="GeneID" id="115619939"/>
<keyword evidence="2" id="KW-1003">Cell membrane</keyword>
<keyword evidence="11" id="KW-1185">Reference proteome</keyword>